<dbReference type="AlphaFoldDB" id="A0AA36NMN4"/>
<dbReference type="InterPro" id="IPR029058">
    <property type="entry name" value="AB_hydrolase_fold"/>
</dbReference>
<dbReference type="PANTHER" id="PTHR43798">
    <property type="entry name" value="MONOACYLGLYCEROL LIPASE"/>
    <property type="match status" value="1"/>
</dbReference>
<dbReference type="Pfam" id="PF12697">
    <property type="entry name" value="Abhydrolase_6"/>
    <property type="match status" value="1"/>
</dbReference>
<protein>
    <recommendedName>
        <fullName evidence="1">AB hydrolase-1 domain-containing protein</fullName>
    </recommendedName>
</protein>
<dbReference type="SUPFAM" id="SSF53474">
    <property type="entry name" value="alpha/beta-Hydrolases"/>
    <property type="match status" value="1"/>
</dbReference>
<evidence type="ECO:0000259" key="1">
    <source>
        <dbReference type="Pfam" id="PF12697"/>
    </source>
</evidence>
<proteinExistence type="predicted"/>
<evidence type="ECO:0000313" key="3">
    <source>
        <dbReference type="Proteomes" id="UP001178507"/>
    </source>
</evidence>
<feature type="domain" description="AB hydrolase-1" evidence="1">
    <location>
        <begin position="62"/>
        <end position="294"/>
    </location>
</feature>
<name>A0AA36NMN4_9DINO</name>
<sequence>MGSGCLSHPVVTEAAQQSCQGEVRDQDIVAFCKGCFQKLSSLDFSKHVDVFEAVGGGGAITLVYVHGGGGSREMFKPHARAMAAKNFRCVLMDLPGHGARMDEELTMNSALQAIVQVIREYAPPSASGTKPIYIGGSLGGYVGMELLGKFPDLVSMAIITMCGQNVGVGRGAAASMGLWAFETILPRLGSRKIMSALIGEIRKNGHLPEEAMMECSFRPGMFFGQAMAQVQILKASDPSAALGKFPGPILFVNGSKDHRDSEHLWVEKSQKGQLIVYEGADHFFSHDDRHSKRFEEDCYNFIKQHAAIS</sequence>
<dbReference type="InterPro" id="IPR000073">
    <property type="entry name" value="AB_hydrolase_1"/>
</dbReference>
<evidence type="ECO:0000313" key="2">
    <source>
        <dbReference type="EMBL" id="CAJ1411516.1"/>
    </source>
</evidence>
<organism evidence="2 3">
    <name type="scientific">Effrenium voratum</name>
    <dbReference type="NCBI Taxonomy" id="2562239"/>
    <lineage>
        <taxon>Eukaryota</taxon>
        <taxon>Sar</taxon>
        <taxon>Alveolata</taxon>
        <taxon>Dinophyceae</taxon>
        <taxon>Suessiales</taxon>
        <taxon>Symbiodiniaceae</taxon>
        <taxon>Effrenium</taxon>
    </lineage>
</organism>
<accession>A0AA36NMN4</accession>
<gene>
    <name evidence="2" type="ORF">EVOR1521_LOCUS32066</name>
</gene>
<keyword evidence="3" id="KW-1185">Reference proteome</keyword>
<dbReference type="Proteomes" id="UP001178507">
    <property type="component" value="Unassembled WGS sequence"/>
</dbReference>
<dbReference type="InterPro" id="IPR050266">
    <property type="entry name" value="AB_hydrolase_sf"/>
</dbReference>
<comment type="caution">
    <text evidence="2">The sequence shown here is derived from an EMBL/GenBank/DDBJ whole genome shotgun (WGS) entry which is preliminary data.</text>
</comment>
<dbReference type="Gene3D" id="3.40.50.1820">
    <property type="entry name" value="alpha/beta hydrolase"/>
    <property type="match status" value="1"/>
</dbReference>
<reference evidence="2" key="1">
    <citation type="submission" date="2023-08" db="EMBL/GenBank/DDBJ databases">
        <authorList>
            <person name="Chen Y."/>
            <person name="Shah S."/>
            <person name="Dougan E. K."/>
            <person name="Thang M."/>
            <person name="Chan C."/>
        </authorList>
    </citation>
    <scope>NUCLEOTIDE SEQUENCE</scope>
</reference>
<dbReference type="EMBL" id="CAUJNA010003880">
    <property type="protein sequence ID" value="CAJ1411516.1"/>
    <property type="molecule type" value="Genomic_DNA"/>
</dbReference>